<sequence>MLTRVLAFFSLTVLVSAGRSPNADYIEELVKANAFGPYISDNVLEDATLDLRDLVRKYNYPFEEYNVITEDGYVLGLHRIPHGRDRNNSPGNKTVIFLMHGLLSSSAENVIMGPGSGLAYILAEEGYDVWMGNARGTHFSRRNLLLNPDDRSNPAFWRFSWDDIGTKDLPAMIDFALAHTKQEKMHYVGFSQGTTSFWVMTSLKPEYNKKILSMQAMAPVAYMANNNIGLFKALAPYSQQFNDLLSLIGINEMFPRSEIITSIGQLFCSDGKPTQFLCAEFLYVIAGKNPEQLNMTMLPVLLGHLPGGAATRQLTHYLQLIHGKEFTRYDHGVIGNLVEYGSMTPPRYDLSRIDAPVFLHYSQADPLAEVPDVERLHSELGNVLGKYRIEQPTFSHIDFVWGIDAKKLVFDRLIQAVRSMDV</sequence>
<accession>A0A212F4Q9</accession>
<evidence type="ECO:0000256" key="4">
    <source>
        <dbReference type="ARBA" id="ARBA00022963"/>
    </source>
</evidence>
<reference evidence="8 9" key="1">
    <citation type="journal article" date="2011" name="Cell">
        <title>The monarch butterfly genome yields insights into long-distance migration.</title>
        <authorList>
            <person name="Zhan S."/>
            <person name="Merlin C."/>
            <person name="Boore J.L."/>
            <person name="Reppert S.M."/>
        </authorList>
    </citation>
    <scope>NUCLEOTIDE SEQUENCE [LARGE SCALE GENOMIC DNA]</scope>
    <source>
        <strain evidence="8">F-2</strain>
    </source>
</reference>
<evidence type="ECO:0000256" key="7">
    <source>
        <dbReference type="PIRNR" id="PIRNR000862"/>
    </source>
</evidence>
<dbReference type="EMBL" id="AGBW02010324">
    <property type="protein sequence ID" value="OWR48717.1"/>
    <property type="molecule type" value="Genomic_DNA"/>
</dbReference>
<organism evidence="8 9">
    <name type="scientific">Danaus plexippus plexippus</name>
    <dbReference type="NCBI Taxonomy" id="278856"/>
    <lineage>
        <taxon>Eukaryota</taxon>
        <taxon>Metazoa</taxon>
        <taxon>Ecdysozoa</taxon>
        <taxon>Arthropoda</taxon>
        <taxon>Hexapoda</taxon>
        <taxon>Insecta</taxon>
        <taxon>Pterygota</taxon>
        <taxon>Neoptera</taxon>
        <taxon>Endopterygota</taxon>
        <taxon>Lepidoptera</taxon>
        <taxon>Glossata</taxon>
        <taxon>Ditrysia</taxon>
        <taxon>Papilionoidea</taxon>
        <taxon>Nymphalidae</taxon>
        <taxon>Danainae</taxon>
        <taxon>Danaini</taxon>
        <taxon>Danaina</taxon>
        <taxon>Danaus</taxon>
        <taxon>Danaus</taxon>
    </lineage>
</organism>
<dbReference type="Pfam" id="PF04083">
    <property type="entry name" value="Abhydro_lipase"/>
    <property type="match status" value="1"/>
</dbReference>
<proteinExistence type="inferred from homology"/>
<dbReference type="Gene3D" id="3.40.50.1820">
    <property type="entry name" value="alpha/beta hydrolase"/>
    <property type="match status" value="1"/>
</dbReference>
<keyword evidence="3 7" id="KW-0378">Hydrolase</keyword>
<comment type="caution">
    <text evidence="8">The sequence shown here is derived from an EMBL/GenBank/DDBJ whole genome shotgun (WGS) entry which is preliminary data.</text>
</comment>
<protein>
    <recommendedName>
        <fullName evidence="7">Lipase</fullName>
    </recommendedName>
</protein>
<evidence type="ECO:0000313" key="8">
    <source>
        <dbReference type="EMBL" id="OWR48717.1"/>
    </source>
</evidence>
<dbReference type="GO" id="GO:0016788">
    <property type="term" value="F:hydrolase activity, acting on ester bonds"/>
    <property type="evidence" value="ECO:0007669"/>
    <property type="project" value="InterPro"/>
</dbReference>
<evidence type="ECO:0000256" key="5">
    <source>
        <dbReference type="ARBA" id="ARBA00023098"/>
    </source>
</evidence>
<dbReference type="PANTHER" id="PTHR11005">
    <property type="entry name" value="LYSOSOMAL ACID LIPASE-RELATED"/>
    <property type="match status" value="1"/>
</dbReference>
<dbReference type="InterPro" id="IPR025483">
    <property type="entry name" value="Lipase_euk"/>
</dbReference>
<evidence type="ECO:0000256" key="1">
    <source>
        <dbReference type="ARBA" id="ARBA00010701"/>
    </source>
</evidence>
<dbReference type="AlphaFoldDB" id="A0A212F4Q9"/>
<dbReference type="SUPFAM" id="SSF53474">
    <property type="entry name" value="alpha/beta-Hydrolases"/>
    <property type="match status" value="1"/>
</dbReference>
<dbReference type="FunFam" id="3.40.50.1820:FF:000021">
    <property type="entry name" value="Lipase"/>
    <property type="match status" value="1"/>
</dbReference>
<keyword evidence="5" id="KW-0443">Lipid metabolism</keyword>
<keyword evidence="6" id="KW-0325">Glycoprotein</keyword>
<dbReference type="eggNOG" id="KOG2624">
    <property type="taxonomic scope" value="Eukaryota"/>
</dbReference>
<evidence type="ECO:0000256" key="6">
    <source>
        <dbReference type="ARBA" id="ARBA00023180"/>
    </source>
</evidence>
<dbReference type="Proteomes" id="UP000007151">
    <property type="component" value="Unassembled WGS sequence"/>
</dbReference>
<evidence type="ECO:0000256" key="3">
    <source>
        <dbReference type="ARBA" id="ARBA00022801"/>
    </source>
</evidence>
<name>A0A212F4Q9_DANPL</name>
<gene>
    <name evidence="8" type="ORF">KGM_211627</name>
</gene>
<keyword evidence="2" id="KW-0732">Signal</keyword>
<dbReference type="GO" id="GO:0016042">
    <property type="term" value="P:lipid catabolic process"/>
    <property type="evidence" value="ECO:0007669"/>
    <property type="project" value="UniProtKB-KW"/>
</dbReference>
<keyword evidence="4 7" id="KW-0442">Lipid degradation</keyword>
<dbReference type="KEGG" id="dpl:KGM_211627"/>
<dbReference type="InterPro" id="IPR029058">
    <property type="entry name" value="AB_hydrolase_fold"/>
</dbReference>
<dbReference type="PIRSF" id="PIRSF000862">
    <property type="entry name" value="Steryl_ester_lip"/>
    <property type="match status" value="1"/>
</dbReference>
<evidence type="ECO:0000313" key="9">
    <source>
        <dbReference type="Proteomes" id="UP000007151"/>
    </source>
</evidence>
<comment type="similarity">
    <text evidence="1 7">Belongs to the AB hydrolase superfamily. Lipase family.</text>
</comment>
<evidence type="ECO:0000256" key="2">
    <source>
        <dbReference type="ARBA" id="ARBA00022729"/>
    </source>
</evidence>
<dbReference type="InterPro" id="IPR006693">
    <property type="entry name" value="AB_hydrolase_lipase"/>
</dbReference>
<keyword evidence="9" id="KW-1185">Reference proteome</keyword>
<dbReference type="OrthoDB" id="9974421at2759"/>